<dbReference type="EMBL" id="PQIB02000003">
    <property type="protein sequence ID" value="RLN30132.1"/>
    <property type="molecule type" value="Genomic_DNA"/>
</dbReference>
<dbReference type="Proteomes" id="UP000275267">
    <property type="component" value="Unassembled WGS sequence"/>
</dbReference>
<evidence type="ECO:0000313" key="2">
    <source>
        <dbReference type="Proteomes" id="UP000275267"/>
    </source>
</evidence>
<protein>
    <submittedName>
        <fullName evidence="1">Uncharacterized protein</fullName>
    </submittedName>
</protein>
<dbReference type="AlphaFoldDB" id="A0A3L6T076"/>
<keyword evidence="2" id="KW-1185">Reference proteome</keyword>
<reference evidence="2" key="1">
    <citation type="journal article" date="2019" name="Nat. Commun.">
        <title>The genome of broomcorn millet.</title>
        <authorList>
            <person name="Zou C."/>
            <person name="Miki D."/>
            <person name="Li D."/>
            <person name="Tang Q."/>
            <person name="Xiao L."/>
            <person name="Rajput S."/>
            <person name="Deng P."/>
            <person name="Jia W."/>
            <person name="Huang R."/>
            <person name="Zhang M."/>
            <person name="Sun Y."/>
            <person name="Hu J."/>
            <person name="Fu X."/>
            <person name="Schnable P.S."/>
            <person name="Li F."/>
            <person name="Zhang H."/>
            <person name="Feng B."/>
            <person name="Zhu X."/>
            <person name="Liu R."/>
            <person name="Schnable J.C."/>
            <person name="Zhu J.-K."/>
            <person name="Zhang H."/>
        </authorList>
    </citation>
    <scope>NUCLEOTIDE SEQUENCE [LARGE SCALE GENOMIC DNA]</scope>
</reference>
<sequence length="86" mass="9819">MKAKPDQELYMTEYAAIRIVFILQGLYTCTHSTRSQPGANRPTPRHRSMKLATTAPILPSRVWDVSSHKRSPRNCDAFYTGPRKTL</sequence>
<gene>
    <name evidence="1" type="ORF">C2845_PM05G00670</name>
</gene>
<evidence type="ECO:0000313" key="1">
    <source>
        <dbReference type="EMBL" id="RLN30132.1"/>
    </source>
</evidence>
<organism evidence="1 2">
    <name type="scientific">Panicum miliaceum</name>
    <name type="common">Proso millet</name>
    <name type="synonym">Broomcorn millet</name>
    <dbReference type="NCBI Taxonomy" id="4540"/>
    <lineage>
        <taxon>Eukaryota</taxon>
        <taxon>Viridiplantae</taxon>
        <taxon>Streptophyta</taxon>
        <taxon>Embryophyta</taxon>
        <taxon>Tracheophyta</taxon>
        <taxon>Spermatophyta</taxon>
        <taxon>Magnoliopsida</taxon>
        <taxon>Liliopsida</taxon>
        <taxon>Poales</taxon>
        <taxon>Poaceae</taxon>
        <taxon>PACMAD clade</taxon>
        <taxon>Panicoideae</taxon>
        <taxon>Panicodae</taxon>
        <taxon>Paniceae</taxon>
        <taxon>Panicinae</taxon>
        <taxon>Panicum</taxon>
        <taxon>Panicum sect. Panicum</taxon>
    </lineage>
</organism>
<proteinExistence type="predicted"/>
<comment type="caution">
    <text evidence="1">The sequence shown here is derived from an EMBL/GenBank/DDBJ whole genome shotgun (WGS) entry which is preliminary data.</text>
</comment>
<accession>A0A3L6T076</accession>
<name>A0A3L6T076_PANMI</name>